<evidence type="ECO:0000313" key="2">
    <source>
        <dbReference type="Proteomes" id="UP000298179"/>
    </source>
</evidence>
<name>A0A4Y8RMW7_9HYPH</name>
<gene>
    <name evidence="1" type="ORF">E3C22_06310</name>
</gene>
<dbReference type="SUPFAM" id="SSF103025">
    <property type="entry name" value="Folate-binding domain"/>
    <property type="match status" value="1"/>
</dbReference>
<dbReference type="OrthoDB" id="9814782at2"/>
<reference evidence="1 2" key="1">
    <citation type="submission" date="2019-03" db="EMBL/GenBank/DDBJ databases">
        <title>Jiella endophytica sp. nov., a novel endophytic bacterium isolated from root of Ficus microcarpa Linn. f.</title>
        <authorList>
            <person name="Tuo L."/>
        </authorList>
    </citation>
    <scope>NUCLEOTIDE SEQUENCE [LARGE SCALE GENOMIC DNA]</scope>
    <source>
        <strain evidence="1 2">CBS5Q-3</strain>
    </source>
</reference>
<dbReference type="InterPro" id="IPR027266">
    <property type="entry name" value="TrmE/GcvT-like"/>
</dbReference>
<dbReference type="Gene3D" id="3.30.70.1520">
    <property type="entry name" value="Heterotetrameric sarcosine oxidase"/>
    <property type="match status" value="1"/>
</dbReference>
<organism evidence="1 2">
    <name type="scientific">Jiella endophytica</name>
    <dbReference type="NCBI Taxonomy" id="2558362"/>
    <lineage>
        <taxon>Bacteria</taxon>
        <taxon>Pseudomonadati</taxon>
        <taxon>Pseudomonadota</taxon>
        <taxon>Alphaproteobacteria</taxon>
        <taxon>Hyphomicrobiales</taxon>
        <taxon>Aurantimonadaceae</taxon>
        <taxon>Jiella</taxon>
    </lineage>
</organism>
<sequence>MLELNLARRAPALSPVASEAGVKVATLDAVGRLALRVKAAALAGRASVDGFDLSGAINSRSASGESGGERAALRLGPDEWMLLVPADETDERLEAVTAALTGVAHSLVDVSHRDVTFSVEGRGADAVINAGCPIDVSPSAFPVGSATRTIFGKAEIVLARRAADRFTVTCWRSFAPYVQGFLIEAAKDTL</sequence>
<dbReference type="InterPro" id="IPR007375">
    <property type="entry name" value="SoxG"/>
</dbReference>
<dbReference type="Gene3D" id="3.30.1360.120">
    <property type="entry name" value="Probable tRNA modification gtpase trme, domain 1"/>
    <property type="match status" value="1"/>
</dbReference>
<accession>A0A4Y8RMW7</accession>
<evidence type="ECO:0000313" key="1">
    <source>
        <dbReference type="EMBL" id="TFF24993.1"/>
    </source>
</evidence>
<proteinExistence type="predicted"/>
<keyword evidence="2" id="KW-1185">Reference proteome</keyword>
<dbReference type="EMBL" id="SOZD01000002">
    <property type="protein sequence ID" value="TFF24993.1"/>
    <property type="molecule type" value="Genomic_DNA"/>
</dbReference>
<dbReference type="AlphaFoldDB" id="A0A4Y8RMW7"/>
<dbReference type="Pfam" id="PF04268">
    <property type="entry name" value="SoxG"/>
    <property type="match status" value="1"/>
</dbReference>
<dbReference type="RefSeq" id="WP_134761163.1">
    <property type="nucleotide sequence ID" value="NZ_SOZD01000002.1"/>
</dbReference>
<dbReference type="Proteomes" id="UP000298179">
    <property type="component" value="Unassembled WGS sequence"/>
</dbReference>
<comment type="caution">
    <text evidence="1">The sequence shown here is derived from an EMBL/GenBank/DDBJ whole genome shotgun (WGS) entry which is preliminary data.</text>
</comment>
<protein>
    <submittedName>
        <fullName evidence="1">Sarcosine oxidase subunit gamma</fullName>
    </submittedName>
</protein>